<evidence type="ECO:0000313" key="3">
    <source>
        <dbReference type="Proteomes" id="UP000007148"/>
    </source>
</evidence>
<dbReference type="InParanoid" id="G4TEL4"/>
<evidence type="ECO:0008006" key="4">
    <source>
        <dbReference type="Google" id="ProtNLM"/>
    </source>
</evidence>
<protein>
    <recommendedName>
        <fullName evidence="4">Actin-like ATPase domain-containing protein</fullName>
    </recommendedName>
</protein>
<keyword evidence="3" id="KW-1185">Reference proteome</keyword>
<feature type="region of interest" description="Disordered" evidence="1">
    <location>
        <begin position="428"/>
        <end position="506"/>
    </location>
</feature>
<feature type="compositionally biased region" description="Polar residues" evidence="1">
    <location>
        <begin position="428"/>
        <end position="438"/>
    </location>
</feature>
<feature type="region of interest" description="Disordered" evidence="1">
    <location>
        <begin position="519"/>
        <end position="572"/>
    </location>
</feature>
<dbReference type="EMBL" id="CAFZ01000062">
    <property type="protein sequence ID" value="CCA69740.1"/>
    <property type="molecule type" value="Genomic_DNA"/>
</dbReference>
<dbReference type="STRING" id="1109443.G4TEL4"/>
<gene>
    <name evidence="2" type="ORF">PIIN_03681</name>
</gene>
<evidence type="ECO:0000313" key="2">
    <source>
        <dbReference type="EMBL" id="CCA69740.1"/>
    </source>
</evidence>
<dbReference type="AlphaFoldDB" id="G4TEL4"/>
<reference evidence="2 3" key="1">
    <citation type="journal article" date="2011" name="PLoS Pathog.">
        <title>Endophytic Life Strategies Decoded by Genome and Transcriptome Analyses of the Mutualistic Root Symbiont Piriformospora indica.</title>
        <authorList>
            <person name="Zuccaro A."/>
            <person name="Lahrmann U."/>
            <person name="Guldener U."/>
            <person name="Langen G."/>
            <person name="Pfiffi S."/>
            <person name="Biedenkopf D."/>
            <person name="Wong P."/>
            <person name="Samans B."/>
            <person name="Grimm C."/>
            <person name="Basiewicz M."/>
            <person name="Murat C."/>
            <person name="Martin F."/>
            <person name="Kogel K.H."/>
        </authorList>
    </citation>
    <scope>NUCLEOTIDE SEQUENCE [LARGE SCALE GENOMIC DNA]</scope>
    <source>
        <strain evidence="2 3">DSM 11827</strain>
    </source>
</reference>
<proteinExistence type="predicted"/>
<comment type="caution">
    <text evidence="2">The sequence shown here is derived from an EMBL/GenBank/DDBJ whole genome shotgun (WGS) entry which is preliminary data.</text>
</comment>
<dbReference type="OrthoDB" id="2963168at2759"/>
<name>G4TEL4_SERID</name>
<accession>G4TEL4</accession>
<dbReference type="Proteomes" id="UP000007148">
    <property type="component" value="Unassembled WGS sequence"/>
</dbReference>
<dbReference type="Gene3D" id="3.30.420.40">
    <property type="match status" value="1"/>
</dbReference>
<evidence type="ECO:0000256" key="1">
    <source>
        <dbReference type="SAM" id="MobiDB-lite"/>
    </source>
</evidence>
<feature type="compositionally biased region" description="Low complexity" evidence="1">
    <location>
        <begin position="525"/>
        <end position="535"/>
    </location>
</feature>
<feature type="compositionally biased region" description="Polar residues" evidence="1">
    <location>
        <begin position="452"/>
        <end position="468"/>
    </location>
</feature>
<organism evidence="2 3">
    <name type="scientific">Serendipita indica (strain DSM 11827)</name>
    <name type="common">Root endophyte fungus</name>
    <name type="synonym">Piriformospora indica</name>
    <dbReference type="NCBI Taxonomy" id="1109443"/>
    <lineage>
        <taxon>Eukaryota</taxon>
        <taxon>Fungi</taxon>
        <taxon>Dikarya</taxon>
        <taxon>Basidiomycota</taxon>
        <taxon>Agaricomycotina</taxon>
        <taxon>Agaricomycetes</taxon>
        <taxon>Sebacinales</taxon>
        <taxon>Serendipitaceae</taxon>
        <taxon>Serendipita</taxon>
    </lineage>
</organism>
<dbReference type="HOGENOM" id="CLU_476601_0_0_1"/>
<sequence>MGLFKQKQYAALATQGRTSSTVYSGEDKFVLALHIGLENGRASSPCAFYHLTGLIATAAFAYLRHGERPFLYKVTKWPGHKEETSNPEIPTIVVYHRPNFIGCGPQAPDFKHQPGYISERSFPRYLNVLGTDEEKMLPPPRAPLEQIYRDFLRYMYDATRLACQGAISNGAKLWDELHGVMEIVFLTPPSWGDAQKDFVRRAAAEAGLCDMERAGDAILFTPNTYPLLHITSEGFRRVQLSVGEIVGIVNAEHNVSDLDFYSCQETGPELVLQYQRPAAMSNSSNTLARSALQEAWSSSHSMFKDTDIDCLLTAWRDRYLETFDGETATNFGLPISERSLRSLHLNPSQMRDIFSHYVDALVEAIERFSPRPKYILATGELFLSPYLAKALTAKCGPLGVTLVPLGGNTMLVEAAVLWCAAKISTRPQDQEGLSQQQLDEQRTEGWSEAGPASTSATSYYGEQNQSGHQEAMDKKAGFSPIQEAPPHYDDVGNHVSPSQAAGGPAVSEELQRLRLELEELRAGRTPDSSTTSPSTPISPPDVKTVHRFSSMFKRSAKGSLGKSPVVTQVETT</sequence>